<comment type="caution">
    <text evidence="1">The sequence shown here is derived from an EMBL/GenBank/DDBJ whole genome shotgun (WGS) entry which is preliminary data.</text>
</comment>
<keyword evidence="2" id="KW-1185">Reference proteome</keyword>
<dbReference type="InterPro" id="IPR042099">
    <property type="entry name" value="ANL_N_sf"/>
</dbReference>
<dbReference type="AlphaFoldDB" id="A0A8H7THG0"/>
<accession>A0A8H7THG0</accession>
<sequence length="199" mass="21987">MNSAGSPLTAELNRWFYQSFPSRVELFSGSGGTDLMEGIAVGSPMVDVYPCEISVPSLGMNVQIWDEKGSNIEETGEPGDLVLVSPFFSMPMMFWSKGDEEMYRKANFKRYPGIWCRGDFIKRSPATGGYEVLGRSDGVLNPGCKLPRSSTQYLRGSSNGAGVRFGTAELYDIFDRFTEIEDCIAVAQKLRLQDGSIDE</sequence>
<dbReference type="GO" id="GO:0030729">
    <property type="term" value="F:acetoacetate-CoA ligase activity"/>
    <property type="evidence" value="ECO:0007669"/>
    <property type="project" value="TreeGrafter"/>
</dbReference>
<dbReference type="Proteomes" id="UP000664132">
    <property type="component" value="Unassembled WGS sequence"/>
</dbReference>
<gene>
    <name evidence="1" type="ORF">IFR04_008007</name>
</gene>
<dbReference type="EMBL" id="JAFJYH010000118">
    <property type="protein sequence ID" value="KAG4418883.1"/>
    <property type="molecule type" value="Genomic_DNA"/>
</dbReference>
<proteinExistence type="predicted"/>
<dbReference type="PANTHER" id="PTHR42921">
    <property type="entry name" value="ACETOACETYL-COA SYNTHETASE"/>
    <property type="match status" value="1"/>
</dbReference>
<dbReference type="Gene3D" id="3.40.50.12780">
    <property type="entry name" value="N-terminal domain of ligase-like"/>
    <property type="match status" value="1"/>
</dbReference>
<dbReference type="PANTHER" id="PTHR42921:SF1">
    <property type="entry name" value="ACETOACETYL-COA SYNTHETASE"/>
    <property type="match status" value="1"/>
</dbReference>
<dbReference type="OrthoDB" id="10253869at2759"/>
<name>A0A8H7THG0_9HELO</name>
<evidence type="ECO:0000313" key="2">
    <source>
        <dbReference type="Proteomes" id="UP000664132"/>
    </source>
</evidence>
<reference evidence="1" key="1">
    <citation type="submission" date="2021-02" db="EMBL/GenBank/DDBJ databases">
        <title>Genome sequence Cadophora malorum strain M34.</title>
        <authorList>
            <person name="Stefanovic E."/>
            <person name="Vu D."/>
            <person name="Scully C."/>
            <person name="Dijksterhuis J."/>
            <person name="Roader J."/>
            <person name="Houbraken J."/>
        </authorList>
    </citation>
    <scope>NUCLEOTIDE SEQUENCE</scope>
    <source>
        <strain evidence="1">M34</strain>
    </source>
</reference>
<evidence type="ECO:0000313" key="1">
    <source>
        <dbReference type="EMBL" id="KAG4418883.1"/>
    </source>
</evidence>
<organism evidence="1 2">
    <name type="scientific">Cadophora malorum</name>
    <dbReference type="NCBI Taxonomy" id="108018"/>
    <lineage>
        <taxon>Eukaryota</taxon>
        <taxon>Fungi</taxon>
        <taxon>Dikarya</taxon>
        <taxon>Ascomycota</taxon>
        <taxon>Pezizomycotina</taxon>
        <taxon>Leotiomycetes</taxon>
        <taxon>Helotiales</taxon>
        <taxon>Ploettnerulaceae</taxon>
        <taxon>Cadophora</taxon>
    </lineage>
</organism>
<dbReference type="SUPFAM" id="SSF56801">
    <property type="entry name" value="Acetyl-CoA synthetase-like"/>
    <property type="match status" value="1"/>
</dbReference>
<protein>
    <submittedName>
        <fullName evidence="1">Uncharacterized protein</fullName>
    </submittedName>
</protein>